<evidence type="ECO:0000313" key="10">
    <source>
        <dbReference type="EMBL" id="STO24510.1"/>
    </source>
</evidence>
<dbReference type="Proteomes" id="UP000186808">
    <property type="component" value="Unassembled WGS sequence"/>
</dbReference>
<evidence type="ECO:0000313" key="11">
    <source>
        <dbReference type="Proteomes" id="UP000186808"/>
    </source>
</evidence>
<evidence type="ECO:0000313" key="12">
    <source>
        <dbReference type="Proteomes" id="UP000254374"/>
    </source>
</evidence>
<evidence type="ECO:0000256" key="6">
    <source>
        <dbReference type="ARBA" id="ARBA00023136"/>
    </source>
</evidence>
<organism evidence="10 12">
    <name type="scientific">Fluoribacter gormanii</name>
    <dbReference type="NCBI Taxonomy" id="464"/>
    <lineage>
        <taxon>Bacteria</taxon>
        <taxon>Pseudomonadati</taxon>
        <taxon>Pseudomonadota</taxon>
        <taxon>Gammaproteobacteria</taxon>
        <taxon>Legionellales</taxon>
        <taxon>Legionellaceae</taxon>
        <taxon>Fluoribacter</taxon>
    </lineage>
</organism>
<dbReference type="Pfam" id="PF00211">
    <property type="entry name" value="Guanylate_cyc"/>
    <property type="match status" value="1"/>
</dbReference>
<name>A0A377GI51_9GAMM</name>
<dbReference type="EC" id="4.6.1.1" evidence="10"/>
<dbReference type="STRING" id="464.Lgor_1467"/>
<reference evidence="10 12" key="2">
    <citation type="submission" date="2018-06" db="EMBL/GenBank/DDBJ databases">
        <authorList>
            <consortium name="Pathogen Informatics"/>
            <person name="Doyle S."/>
        </authorList>
    </citation>
    <scope>NUCLEOTIDE SEQUENCE [LARGE SCALE GENOMIC DNA]</scope>
    <source>
        <strain evidence="10 12">NCTC11401</strain>
    </source>
</reference>
<comment type="similarity">
    <text evidence="2">Belongs to the adenylyl cyclase class-3 family.</text>
</comment>
<dbReference type="RefSeq" id="WP_058467954.1">
    <property type="nucleotide sequence ID" value="NZ_CAAAIX010000007.1"/>
</dbReference>
<feature type="transmembrane region" description="Helical" evidence="7">
    <location>
        <begin position="12"/>
        <end position="36"/>
    </location>
</feature>
<evidence type="ECO:0000256" key="7">
    <source>
        <dbReference type="SAM" id="Phobius"/>
    </source>
</evidence>
<keyword evidence="5 7" id="KW-1133">Transmembrane helix</keyword>
<dbReference type="GO" id="GO:0035556">
    <property type="term" value="P:intracellular signal transduction"/>
    <property type="evidence" value="ECO:0007669"/>
    <property type="project" value="InterPro"/>
</dbReference>
<dbReference type="InterPro" id="IPR001054">
    <property type="entry name" value="A/G_cyclase"/>
</dbReference>
<dbReference type="InterPro" id="IPR029787">
    <property type="entry name" value="Nucleotide_cyclase"/>
</dbReference>
<dbReference type="SMART" id="SM00044">
    <property type="entry name" value="CYCc"/>
    <property type="match status" value="1"/>
</dbReference>
<dbReference type="AlphaFoldDB" id="A0A377GI51"/>
<dbReference type="GO" id="GO:0005886">
    <property type="term" value="C:plasma membrane"/>
    <property type="evidence" value="ECO:0007669"/>
    <property type="project" value="UniProtKB-SubCell"/>
</dbReference>
<evidence type="ECO:0000256" key="3">
    <source>
        <dbReference type="ARBA" id="ARBA00022475"/>
    </source>
</evidence>
<evidence type="ECO:0000256" key="5">
    <source>
        <dbReference type="ARBA" id="ARBA00022989"/>
    </source>
</evidence>
<evidence type="ECO:0000313" key="9">
    <source>
        <dbReference type="EMBL" id="SIQ46587.1"/>
    </source>
</evidence>
<dbReference type="InterPro" id="IPR033479">
    <property type="entry name" value="dCache_1"/>
</dbReference>
<dbReference type="GO" id="GO:0006171">
    <property type="term" value="P:cAMP biosynthetic process"/>
    <property type="evidence" value="ECO:0007669"/>
    <property type="project" value="TreeGrafter"/>
</dbReference>
<reference evidence="9 11" key="1">
    <citation type="submission" date="2017-01" db="EMBL/GenBank/DDBJ databases">
        <authorList>
            <person name="Varghese N."/>
            <person name="Submissions S."/>
        </authorList>
    </citation>
    <scope>NUCLEOTIDE SEQUENCE [LARGE SCALE GENOMIC DNA]</scope>
    <source>
        <strain evidence="9 11">ATCC 33342</strain>
    </source>
</reference>
<dbReference type="OrthoDB" id="9806704at2"/>
<dbReference type="FunFam" id="3.30.70.1230:FF:000016">
    <property type="entry name" value="Adenylate/guanylate cyclase domain-containing protein"/>
    <property type="match status" value="1"/>
</dbReference>
<dbReference type="SUPFAM" id="SSF55073">
    <property type="entry name" value="Nucleotide cyclase"/>
    <property type="match status" value="1"/>
</dbReference>
<evidence type="ECO:0000259" key="8">
    <source>
        <dbReference type="PROSITE" id="PS50125"/>
    </source>
</evidence>
<dbReference type="GO" id="GO:0004016">
    <property type="term" value="F:adenylate cyclase activity"/>
    <property type="evidence" value="ECO:0007669"/>
    <property type="project" value="UniProtKB-EC"/>
</dbReference>
<dbReference type="InterPro" id="IPR029151">
    <property type="entry name" value="Sensor-like_sf"/>
</dbReference>
<keyword evidence="6 7" id="KW-0472">Membrane</keyword>
<dbReference type="SUPFAM" id="SSF103190">
    <property type="entry name" value="Sensory domain-like"/>
    <property type="match status" value="1"/>
</dbReference>
<proteinExistence type="inferred from homology"/>
<dbReference type="Gene3D" id="6.10.340.10">
    <property type="match status" value="1"/>
</dbReference>
<sequence>MASNFKISIRTSIIVLFIFLLSLVGFTIIGINYLAFNKVLNNSAKDLIAKTSLLVKERFHVYLDPLNHSLIEIRDAIGNDIIDPDNQKLFGQFLFETIRYNPEMFMIHYGAANGDFFNINREGKIGLQLIHIVNSKPPFVNIHYELDKQGKIVKKESISGRYDPRSRPWYQEVVQNGKPIWTNAYKFYLFGKKPGVTVAAPIYDKNKKLKGVVAIALTINGLQQFINELELTKNTMIYVINNNSNIIAFRDPRRHEDIRGKKLDPDLIKRLEIPFDLLRANNFRPIRNSYVYEHQRYFYSYQPIFNKSGAGPWHIIIITPEHDAIAPLKDLSKGYILLTLFVLFSGVMLVRIISQRISTPIIQLAEEAKKIRMFNLSPRPLLKTMIKEVSYLDRALSTLRSSLTSFQRYVPRSLVKKLVRTRKIAEVGGQNQIITILFSDIQNFATISESTSPQKLMTYLSDYFQSMTEVLIQHEGTLDKYIGDAVMAIWNAPVKDEQHAFHACETARVMQERIKELNQKHKKEGFPEFNIRIGIHTGEAIIGNVGSEDRLSYTALGDSVNLASRLESINKNYYTQIIVSHDTFTHVSEKFPFRLLDKVAVRGKRESIAIYELITAQDLEHLRQHRVEFTEAFSLYQKGCWDESFKAFMTLTPAYPGDQLASVYIERCRILENTSPAHWDGVWRDEHN</sequence>
<accession>A0A377GI51</accession>
<keyword evidence="3" id="KW-1003">Cell membrane</keyword>
<dbReference type="InterPro" id="IPR050697">
    <property type="entry name" value="Adenylyl/Guanylyl_Cyclase_3/4"/>
</dbReference>
<evidence type="ECO:0000256" key="1">
    <source>
        <dbReference type="ARBA" id="ARBA00004651"/>
    </source>
</evidence>
<dbReference type="PROSITE" id="PS50125">
    <property type="entry name" value="GUANYLATE_CYCLASE_2"/>
    <property type="match status" value="1"/>
</dbReference>
<dbReference type="Gene3D" id="3.30.450.20">
    <property type="entry name" value="PAS domain"/>
    <property type="match status" value="1"/>
</dbReference>
<dbReference type="CDD" id="cd12913">
    <property type="entry name" value="PDC1_MCP_like"/>
    <property type="match status" value="1"/>
</dbReference>
<dbReference type="Proteomes" id="UP000254374">
    <property type="component" value="Unassembled WGS sequence"/>
</dbReference>
<comment type="subcellular location">
    <subcellularLocation>
        <location evidence="1">Cell membrane</location>
        <topology evidence="1">Multi-pass membrane protein</topology>
    </subcellularLocation>
</comment>
<dbReference type="EMBL" id="UGGV01000001">
    <property type="protein sequence ID" value="STO24510.1"/>
    <property type="molecule type" value="Genomic_DNA"/>
</dbReference>
<dbReference type="PANTHER" id="PTHR43081">
    <property type="entry name" value="ADENYLATE CYCLASE, TERMINAL-DIFFERENTIATION SPECIFIC-RELATED"/>
    <property type="match status" value="1"/>
</dbReference>
<keyword evidence="11" id="KW-1185">Reference proteome</keyword>
<keyword evidence="4 7" id="KW-0812">Transmembrane</keyword>
<evidence type="ECO:0000256" key="2">
    <source>
        <dbReference type="ARBA" id="ARBA00005381"/>
    </source>
</evidence>
<dbReference type="CDD" id="cd07302">
    <property type="entry name" value="CHD"/>
    <property type="match status" value="1"/>
</dbReference>
<gene>
    <name evidence="10" type="primary">cyaA_2</name>
    <name evidence="10" type="ORF">NCTC11401_01323</name>
    <name evidence="9" type="ORF">SAMN05421777_10195</name>
</gene>
<evidence type="ECO:0000256" key="4">
    <source>
        <dbReference type="ARBA" id="ARBA00022692"/>
    </source>
</evidence>
<feature type="domain" description="Guanylate cyclase" evidence="8">
    <location>
        <begin position="435"/>
        <end position="567"/>
    </location>
</feature>
<keyword evidence="10" id="KW-0456">Lyase</keyword>
<dbReference type="Gene3D" id="3.30.70.1230">
    <property type="entry name" value="Nucleotide cyclase"/>
    <property type="match status" value="1"/>
</dbReference>
<dbReference type="Pfam" id="PF02743">
    <property type="entry name" value="dCache_1"/>
    <property type="match status" value="1"/>
</dbReference>
<protein>
    <submittedName>
        <fullName evidence="9 10">Adenylate cyclase</fullName>
        <ecNumber evidence="10">4.6.1.1</ecNumber>
    </submittedName>
</protein>
<dbReference type="PANTHER" id="PTHR43081:SF1">
    <property type="entry name" value="ADENYLATE CYCLASE, TERMINAL-DIFFERENTIATION SPECIFIC"/>
    <property type="match status" value="1"/>
</dbReference>
<dbReference type="EMBL" id="FTNL01000001">
    <property type="protein sequence ID" value="SIQ46587.1"/>
    <property type="molecule type" value="Genomic_DNA"/>
</dbReference>